<dbReference type="Proteomes" id="UP000663760">
    <property type="component" value="Chromosome 2"/>
</dbReference>
<feature type="region of interest" description="Disordered" evidence="1">
    <location>
        <begin position="87"/>
        <end position="107"/>
    </location>
</feature>
<name>A0A7I8K1L9_SPIIN</name>
<evidence type="ECO:0000256" key="1">
    <source>
        <dbReference type="SAM" id="MobiDB-lite"/>
    </source>
</evidence>
<sequence length="107" mass="12113">MVCVACLLPIFLIPVVNALPLLFHFILSKIYGLFGWEYRKPVRTPPTCPFRPASSKNNQVYTLFLDFIIHQTASLLDESWQGAVEIQNPHTAGEPTKTPSQEDIKQD</sequence>
<dbReference type="PANTHER" id="PTHR37756">
    <property type="entry name" value="TRANSMEMBRANE PROTEIN"/>
    <property type="match status" value="1"/>
</dbReference>
<dbReference type="PANTHER" id="PTHR37756:SF1">
    <property type="entry name" value="TRANSMEMBRANE PROTEIN"/>
    <property type="match status" value="1"/>
</dbReference>
<accession>A0A7I8K1L9</accession>
<keyword evidence="3" id="KW-1185">Reference proteome</keyword>
<organism evidence="2 3">
    <name type="scientific">Spirodela intermedia</name>
    <name type="common">Intermediate duckweed</name>
    <dbReference type="NCBI Taxonomy" id="51605"/>
    <lineage>
        <taxon>Eukaryota</taxon>
        <taxon>Viridiplantae</taxon>
        <taxon>Streptophyta</taxon>
        <taxon>Embryophyta</taxon>
        <taxon>Tracheophyta</taxon>
        <taxon>Spermatophyta</taxon>
        <taxon>Magnoliopsida</taxon>
        <taxon>Liliopsida</taxon>
        <taxon>Araceae</taxon>
        <taxon>Lemnoideae</taxon>
        <taxon>Spirodela</taxon>
    </lineage>
</organism>
<gene>
    <name evidence="2" type="ORF">SI8410_02002270</name>
</gene>
<reference evidence="2" key="1">
    <citation type="submission" date="2020-02" db="EMBL/GenBank/DDBJ databases">
        <authorList>
            <person name="Scholz U."/>
            <person name="Mascher M."/>
            <person name="Fiebig A."/>
        </authorList>
    </citation>
    <scope>NUCLEOTIDE SEQUENCE</scope>
</reference>
<proteinExistence type="predicted"/>
<dbReference type="EMBL" id="LR746265">
    <property type="protein sequence ID" value="CAA7390851.1"/>
    <property type="molecule type" value="Genomic_DNA"/>
</dbReference>
<dbReference type="AlphaFoldDB" id="A0A7I8K1L9"/>
<dbReference type="OrthoDB" id="747994at2759"/>
<protein>
    <submittedName>
        <fullName evidence="2">Uncharacterized protein</fullName>
    </submittedName>
</protein>
<evidence type="ECO:0000313" key="2">
    <source>
        <dbReference type="EMBL" id="CAA7390851.1"/>
    </source>
</evidence>
<evidence type="ECO:0000313" key="3">
    <source>
        <dbReference type="Proteomes" id="UP000663760"/>
    </source>
</evidence>